<dbReference type="EMBL" id="LR862144">
    <property type="protein sequence ID" value="CAD1824809.1"/>
    <property type="molecule type" value="Genomic_DNA"/>
</dbReference>
<reference evidence="1" key="1">
    <citation type="submission" date="2020-07" db="EMBL/GenBank/DDBJ databases">
        <authorList>
            <person name="Lin J."/>
        </authorList>
    </citation>
    <scope>NUCLEOTIDE SEQUENCE</scope>
</reference>
<sequence>MATVPTLYPESLLFARSKVCNLCACTKLLMLVEPNIQDIGGTENFSKGNTSGSANFGTNSKLKRPMRSKEITHLALVIFIHNLIALQVQHLNCRAHYDWI</sequence>
<evidence type="ECO:0000313" key="1">
    <source>
        <dbReference type="EMBL" id="CAD1824809.1"/>
    </source>
</evidence>
<dbReference type="AlphaFoldDB" id="A0A6V7P1Y6"/>
<protein>
    <submittedName>
        <fullName evidence="1">Uncharacterized protein</fullName>
    </submittedName>
</protein>
<gene>
    <name evidence="1" type="ORF">CB5_LOCUS8020</name>
</gene>
<accession>A0A6V7P1Y6</accession>
<name>A0A6V7P1Y6_ANACO</name>
<organism evidence="1">
    <name type="scientific">Ananas comosus var. bracteatus</name>
    <name type="common">red pineapple</name>
    <dbReference type="NCBI Taxonomy" id="296719"/>
    <lineage>
        <taxon>Eukaryota</taxon>
        <taxon>Viridiplantae</taxon>
        <taxon>Streptophyta</taxon>
        <taxon>Embryophyta</taxon>
        <taxon>Tracheophyta</taxon>
        <taxon>Spermatophyta</taxon>
        <taxon>Magnoliopsida</taxon>
        <taxon>Liliopsida</taxon>
        <taxon>Poales</taxon>
        <taxon>Bromeliaceae</taxon>
        <taxon>Bromelioideae</taxon>
        <taxon>Ananas</taxon>
    </lineage>
</organism>
<proteinExistence type="predicted"/>